<proteinExistence type="predicted"/>
<organism evidence="1 2">
    <name type="scientific">Strigamia maritima</name>
    <name type="common">European centipede</name>
    <name type="synonym">Geophilus maritimus</name>
    <dbReference type="NCBI Taxonomy" id="126957"/>
    <lineage>
        <taxon>Eukaryota</taxon>
        <taxon>Metazoa</taxon>
        <taxon>Ecdysozoa</taxon>
        <taxon>Arthropoda</taxon>
        <taxon>Myriapoda</taxon>
        <taxon>Chilopoda</taxon>
        <taxon>Pleurostigmophora</taxon>
        <taxon>Geophilomorpha</taxon>
        <taxon>Linotaeniidae</taxon>
        <taxon>Strigamia</taxon>
    </lineage>
</organism>
<sequence length="172" mass="20403">MIVALSAIFAIDLLYNLTSHKMRKKVISNCTKKKKKKRFIIPPFGFLNKKGVMTLHSLIKRDKSSSMKKNKNKRMITTREKICIPFKFPNHSGIYKKYGSSVPTLQYIQFKHPNIELYNTKKYIKKNNIYIQQDIYFSSFPCSCLMQQMFFVSFYCKNRKIVANLFLHHKIK</sequence>
<protein>
    <submittedName>
        <fullName evidence="1">Uncharacterized protein</fullName>
    </submittedName>
</protein>
<dbReference type="HOGENOM" id="CLU_1557234_0_0_1"/>
<accession>T1JP02</accession>
<reference evidence="1" key="2">
    <citation type="submission" date="2015-02" db="UniProtKB">
        <authorList>
            <consortium name="EnsemblMetazoa"/>
        </authorList>
    </citation>
    <scope>IDENTIFICATION</scope>
</reference>
<dbReference type="Proteomes" id="UP000014500">
    <property type="component" value="Unassembled WGS sequence"/>
</dbReference>
<evidence type="ECO:0000313" key="2">
    <source>
        <dbReference type="Proteomes" id="UP000014500"/>
    </source>
</evidence>
<reference evidence="2" key="1">
    <citation type="submission" date="2011-05" db="EMBL/GenBank/DDBJ databases">
        <authorList>
            <person name="Richards S.R."/>
            <person name="Qu J."/>
            <person name="Jiang H."/>
            <person name="Jhangiani S.N."/>
            <person name="Agravi P."/>
            <person name="Goodspeed R."/>
            <person name="Gross S."/>
            <person name="Mandapat C."/>
            <person name="Jackson L."/>
            <person name="Mathew T."/>
            <person name="Pu L."/>
            <person name="Thornton R."/>
            <person name="Saada N."/>
            <person name="Wilczek-Boney K.B."/>
            <person name="Lee S."/>
            <person name="Kovar C."/>
            <person name="Wu Y."/>
            <person name="Scherer S.E."/>
            <person name="Worley K.C."/>
            <person name="Muzny D.M."/>
            <person name="Gibbs R."/>
        </authorList>
    </citation>
    <scope>NUCLEOTIDE SEQUENCE</scope>
    <source>
        <strain evidence="2">Brora</strain>
    </source>
</reference>
<dbReference type="AlphaFoldDB" id="T1JP02"/>
<dbReference type="EMBL" id="JH431734">
    <property type="status" value="NOT_ANNOTATED_CDS"/>
    <property type="molecule type" value="Genomic_DNA"/>
</dbReference>
<evidence type="ECO:0000313" key="1">
    <source>
        <dbReference type="EnsemblMetazoa" id="SMAR015581-PA"/>
    </source>
</evidence>
<dbReference type="EnsemblMetazoa" id="SMAR015581-RA">
    <property type="protein sequence ID" value="SMAR015581-PA"/>
    <property type="gene ID" value="SMAR015581"/>
</dbReference>
<keyword evidence="2" id="KW-1185">Reference proteome</keyword>
<name>T1JP02_STRMM</name>